<evidence type="ECO:0000313" key="2">
    <source>
        <dbReference type="Proteomes" id="UP000000564"/>
    </source>
</evidence>
<name>A0A0H2UU52_STRP3</name>
<organism evidence="1 2">
    <name type="scientific">Streptococcus pyogenes serotype M3 (strain ATCC BAA-595 / MGAS315)</name>
    <dbReference type="NCBI Taxonomy" id="198466"/>
    <lineage>
        <taxon>Bacteria</taxon>
        <taxon>Bacillati</taxon>
        <taxon>Bacillota</taxon>
        <taxon>Bacilli</taxon>
        <taxon>Lactobacillales</taxon>
        <taxon>Streptococcaceae</taxon>
        <taxon>Streptococcus</taxon>
    </lineage>
</organism>
<evidence type="ECO:0000313" key="1">
    <source>
        <dbReference type="EMBL" id="AAM79327.1"/>
    </source>
</evidence>
<dbReference type="NCBIfam" id="NF047360">
    <property type="entry name" value="tail_chap_PVL"/>
    <property type="match status" value="1"/>
</dbReference>
<dbReference type="Proteomes" id="UP000000564">
    <property type="component" value="Chromosome"/>
</dbReference>
<protein>
    <recommendedName>
        <fullName evidence="3">Baseplate protein</fullName>
    </recommendedName>
</protein>
<proteinExistence type="predicted"/>
<evidence type="ECO:0008006" key="3">
    <source>
        <dbReference type="Google" id="ProtNLM"/>
    </source>
</evidence>
<gene>
    <name evidence="1" type="ordered locus">SpyM3_0720</name>
</gene>
<dbReference type="InterPro" id="IPR057006">
    <property type="entry name" value="Phage_TAC_19"/>
</dbReference>
<dbReference type="EMBL" id="AE014074">
    <property type="protein sequence ID" value="AAM79327.1"/>
    <property type="molecule type" value="Genomic_DNA"/>
</dbReference>
<reference evidence="1 2" key="1">
    <citation type="journal article" date="2002" name="Proc. Natl. Acad. Sci. U.S.A.">
        <title>Genome sequence of a serotype M3 strain of group A Streptococcus: phage-encoded toxins, the high-virulence phenotype, and clone emergence.</title>
        <authorList>
            <person name="Beres S.B."/>
            <person name="Sylva G.L."/>
            <person name="Barbian K.D."/>
            <person name="Lei B."/>
            <person name="Hoff J.S."/>
            <person name="Mammarella N.D."/>
            <person name="Liu M.Y."/>
            <person name="Smoot J.C."/>
            <person name="Porcella S.F."/>
            <person name="Parkins L.D."/>
            <person name="Campbell D.S."/>
            <person name="Smith T.M."/>
            <person name="McCormick J.K."/>
            <person name="Leung D.Y."/>
            <person name="Schlievert P.M."/>
            <person name="Musser J.M."/>
        </authorList>
    </citation>
    <scope>NUCLEOTIDE SEQUENCE [LARGE SCALE GENOMIC DNA]</scope>
    <source>
        <strain evidence="2">ATCC BAA-595 / MGAS315</strain>
    </source>
</reference>
<accession>A0A0H2UU52</accession>
<sequence length="100" mass="11394">MAILEIKITNDAGEKVVKECKSLTVRDYRDYLVLQQELSDSDAPEYAKLDRQLEFIVGLFDGLTVDMMYDKLNMYELNNILADVYVKLIGGDPDDPKDNA</sequence>
<dbReference type="HOGENOM" id="CLU_2304360_0_0_9"/>
<dbReference type="AlphaFoldDB" id="A0A0H2UU52"/>
<dbReference type="RefSeq" id="WP_011017390.1">
    <property type="nucleotide sequence ID" value="NC_004070.1"/>
</dbReference>
<dbReference type="Pfam" id="PF23857">
    <property type="entry name" value="Phage_TAC_19"/>
    <property type="match status" value="1"/>
</dbReference>
<dbReference type="KEGG" id="spg:SpyM3_0720"/>